<evidence type="ECO:0000313" key="3">
    <source>
        <dbReference type="EMBL" id="OGG23631.1"/>
    </source>
</evidence>
<organism evidence="3 4">
    <name type="scientific">Candidatus Gottesmanbacteria bacterium RIFCSPLOWO2_01_FULL_43_11b</name>
    <dbReference type="NCBI Taxonomy" id="1798392"/>
    <lineage>
        <taxon>Bacteria</taxon>
        <taxon>Candidatus Gottesmaniibacteriota</taxon>
    </lineage>
</organism>
<comment type="similarity">
    <text evidence="1">Belongs to the UPF0213 family.</text>
</comment>
<dbReference type="Pfam" id="PF01541">
    <property type="entry name" value="GIY-YIG"/>
    <property type="match status" value="1"/>
</dbReference>
<dbReference type="InterPro" id="IPR050190">
    <property type="entry name" value="UPF0213_domain"/>
</dbReference>
<dbReference type="EMBL" id="MFJV01000001">
    <property type="protein sequence ID" value="OGG23631.1"/>
    <property type="molecule type" value="Genomic_DNA"/>
</dbReference>
<dbReference type="CDD" id="cd10456">
    <property type="entry name" value="GIY-YIG_UPF0213"/>
    <property type="match status" value="1"/>
</dbReference>
<evidence type="ECO:0000313" key="4">
    <source>
        <dbReference type="Proteomes" id="UP000178759"/>
    </source>
</evidence>
<dbReference type="Gene3D" id="3.40.1440.10">
    <property type="entry name" value="GIY-YIG endonuclease"/>
    <property type="match status" value="1"/>
</dbReference>
<dbReference type="GO" id="GO:0004519">
    <property type="term" value="F:endonuclease activity"/>
    <property type="evidence" value="ECO:0007669"/>
    <property type="project" value="UniProtKB-KW"/>
</dbReference>
<keyword evidence="3" id="KW-0378">Hydrolase</keyword>
<dbReference type="PANTHER" id="PTHR34477">
    <property type="entry name" value="UPF0213 PROTEIN YHBQ"/>
    <property type="match status" value="1"/>
</dbReference>
<dbReference type="InterPro" id="IPR035901">
    <property type="entry name" value="GIY-YIG_endonuc_sf"/>
</dbReference>
<dbReference type="STRING" id="1798392.A3A79_00275"/>
<dbReference type="SUPFAM" id="SSF82771">
    <property type="entry name" value="GIY-YIG endonuclease"/>
    <property type="match status" value="1"/>
</dbReference>
<sequence>MIWFVYIVRCADNTLYTGITTDITRRVREHNGEIGTGARYTLSKRPVTLVYSKKMKSRSAALIYEAKIKKLSRDEKNAMLTV</sequence>
<protein>
    <submittedName>
        <fullName evidence="3">Endonuclease</fullName>
    </submittedName>
</protein>
<proteinExistence type="inferred from homology"/>
<feature type="domain" description="GIY-YIG" evidence="2">
    <location>
        <begin position="1"/>
        <end position="78"/>
    </location>
</feature>
<dbReference type="PROSITE" id="PS50164">
    <property type="entry name" value="GIY_YIG"/>
    <property type="match status" value="1"/>
</dbReference>
<dbReference type="PANTHER" id="PTHR34477:SF1">
    <property type="entry name" value="UPF0213 PROTEIN YHBQ"/>
    <property type="match status" value="1"/>
</dbReference>
<reference evidence="3 4" key="1">
    <citation type="journal article" date="2016" name="Nat. Commun.">
        <title>Thousands of microbial genomes shed light on interconnected biogeochemical processes in an aquifer system.</title>
        <authorList>
            <person name="Anantharaman K."/>
            <person name="Brown C.T."/>
            <person name="Hug L.A."/>
            <person name="Sharon I."/>
            <person name="Castelle C.J."/>
            <person name="Probst A.J."/>
            <person name="Thomas B.C."/>
            <person name="Singh A."/>
            <person name="Wilkins M.J."/>
            <person name="Karaoz U."/>
            <person name="Brodie E.L."/>
            <person name="Williams K.H."/>
            <person name="Hubbard S.S."/>
            <person name="Banfield J.F."/>
        </authorList>
    </citation>
    <scope>NUCLEOTIDE SEQUENCE [LARGE SCALE GENOMIC DNA]</scope>
</reference>
<comment type="caution">
    <text evidence="3">The sequence shown here is derived from an EMBL/GenBank/DDBJ whole genome shotgun (WGS) entry which is preliminary data.</text>
</comment>
<evidence type="ECO:0000259" key="2">
    <source>
        <dbReference type="PROSITE" id="PS50164"/>
    </source>
</evidence>
<keyword evidence="3" id="KW-0255">Endonuclease</keyword>
<name>A0A1F6AG33_9BACT</name>
<dbReference type="InterPro" id="IPR000305">
    <property type="entry name" value="GIY-YIG_endonuc"/>
</dbReference>
<gene>
    <name evidence="3" type="ORF">A3A79_00275</name>
</gene>
<keyword evidence="3" id="KW-0540">Nuclease</keyword>
<accession>A0A1F6AG33</accession>
<evidence type="ECO:0000256" key="1">
    <source>
        <dbReference type="ARBA" id="ARBA00007435"/>
    </source>
</evidence>
<dbReference type="AlphaFoldDB" id="A0A1F6AG33"/>
<dbReference type="Proteomes" id="UP000178759">
    <property type="component" value="Unassembled WGS sequence"/>
</dbReference>